<dbReference type="AlphaFoldDB" id="A0A8S4PF30"/>
<dbReference type="GO" id="GO:0012505">
    <property type="term" value="C:endomembrane system"/>
    <property type="evidence" value="ECO:0007669"/>
    <property type="project" value="UniProtKB-SubCell"/>
</dbReference>
<dbReference type="GO" id="GO:0006886">
    <property type="term" value="P:intracellular protein transport"/>
    <property type="evidence" value="ECO:0007669"/>
    <property type="project" value="UniProtKB-UniRule"/>
</dbReference>
<evidence type="ECO:0000259" key="7">
    <source>
        <dbReference type="Pfam" id="PF01217"/>
    </source>
</evidence>
<dbReference type="InterPro" id="IPR016635">
    <property type="entry name" value="AP_complex_ssu"/>
</dbReference>
<gene>
    <name evidence="8" type="ORF">OFUS_LOCUS16709</name>
</gene>
<sequence>MIDFLLLVNKQGQLRLEKQFSYKDNTTKSSLISNVVRESLTRGEKQCSFFSEKGGTKVVYKKYGALCFILGVSEDENELAILEFIHCIVETLDQYFQRVFPRLLLCI</sequence>
<dbReference type="SUPFAM" id="SSF64356">
    <property type="entry name" value="SNARE-like"/>
    <property type="match status" value="1"/>
</dbReference>
<comment type="subcellular location">
    <subcellularLocation>
        <location evidence="1">Endomembrane system</location>
    </subcellularLocation>
</comment>
<comment type="similarity">
    <text evidence="2 6">Belongs to the adaptor complexes small subunit family.</text>
</comment>
<reference evidence="8" key="1">
    <citation type="submission" date="2022-03" db="EMBL/GenBank/DDBJ databases">
        <authorList>
            <person name="Martin C."/>
        </authorList>
    </citation>
    <scope>NUCLEOTIDE SEQUENCE</scope>
</reference>
<name>A0A8S4PF30_OWEFU</name>
<evidence type="ECO:0000256" key="4">
    <source>
        <dbReference type="ARBA" id="ARBA00022927"/>
    </source>
</evidence>
<dbReference type="Proteomes" id="UP000749559">
    <property type="component" value="Unassembled WGS sequence"/>
</dbReference>
<dbReference type="PANTHER" id="PTHR11753">
    <property type="entry name" value="ADAPTOR COMPLEXES SMALL SUBUNIT FAMILY"/>
    <property type="match status" value="1"/>
</dbReference>
<dbReference type="InterPro" id="IPR022775">
    <property type="entry name" value="AP_mu_sigma_su"/>
</dbReference>
<evidence type="ECO:0000256" key="6">
    <source>
        <dbReference type="PIRNR" id="PIRNR015588"/>
    </source>
</evidence>
<evidence type="ECO:0000256" key="1">
    <source>
        <dbReference type="ARBA" id="ARBA00004308"/>
    </source>
</evidence>
<dbReference type="InterPro" id="IPR011012">
    <property type="entry name" value="Longin-like_dom_sf"/>
</dbReference>
<dbReference type="EMBL" id="CAIIXF020000008">
    <property type="protein sequence ID" value="CAH1791652.1"/>
    <property type="molecule type" value="Genomic_DNA"/>
</dbReference>
<keyword evidence="4 6" id="KW-0653">Protein transport</keyword>
<feature type="domain" description="AP complex mu/sigma subunit" evidence="7">
    <location>
        <begin position="1"/>
        <end position="101"/>
    </location>
</feature>
<evidence type="ECO:0000256" key="2">
    <source>
        <dbReference type="ARBA" id="ARBA00006972"/>
    </source>
</evidence>
<comment type="caution">
    <text evidence="8">The sequence shown here is derived from an EMBL/GenBank/DDBJ whole genome shotgun (WGS) entry which is preliminary data.</text>
</comment>
<evidence type="ECO:0000313" key="9">
    <source>
        <dbReference type="Proteomes" id="UP000749559"/>
    </source>
</evidence>
<evidence type="ECO:0000256" key="5">
    <source>
        <dbReference type="ARBA" id="ARBA00023136"/>
    </source>
</evidence>
<protein>
    <recommendedName>
        <fullName evidence="6">AP complex subunit sigma</fullName>
    </recommendedName>
</protein>
<keyword evidence="9" id="KW-1185">Reference proteome</keyword>
<keyword evidence="5 6" id="KW-0472">Membrane</keyword>
<dbReference type="Gene3D" id="3.30.450.60">
    <property type="match status" value="1"/>
</dbReference>
<dbReference type="PIRSF" id="PIRSF015588">
    <property type="entry name" value="AP_complex_sigma"/>
    <property type="match status" value="1"/>
</dbReference>
<evidence type="ECO:0000313" key="8">
    <source>
        <dbReference type="EMBL" id="CAH1791652.1"/>
    </source>
</evidence>
<dbReference type="OrthoDB" id="371463at2759"/>
<organism evidence="8 9">
    <name type="scientific">Owenia fusiformis</name>
    <name type="common">Polychaete worm</name>
    <dbReference type="NCBI Taxonomy" id="6347"/>
    <lineage>
        <taxon>Eukaryota</taxon>
        <taxon>Metazoa</taxon>
        <taxon>Spiralia</taxon>
        <taxon>Lophotrochozoa</taxon>
        <taxon>Annelida</taxon>
        <taxon>Polychaeta</taxon>
        <taxon>Sedentaria</taxon>
        <taxon>Canalipalpata</taxon>
        <taxon>Sabellida</taxon>
        <taxon>Oweniida</taxon>
        <taxon>Oweniidae</taxon>
        <taxon>Owenia</taxon>
    </lineage>
</organism>
<proteinExistence type="inferred from homology"/>
<keyword evidence="3 6" id="KW-0813">Transport</keyword>
<dbReference type="Pfam" id="PF01217">
    <property type="entry name" value="Clat_adaptor_s"/>
    <property type="match status" value="1"/>
</dbReference>
<evidence type="ECO:0000256" key="3">
    <source>
        <dbReference type="ARBA" id="ARBA00022448"/>
    </source>
</evidence>
<accession>A0A8S4PF30</accession>